<dbReference type="PROSITE" id="PS51399">
    <property type="entry name" value="SEP"/>
    <property type="match status" value="1"/>
</dbReference>
<dbReference type="Gene3D" id="3.10.20.90">
    <property type="entry name" value="Phosphatidylinositol 3-kinase Catalytic Subunit, Chain A, domain 1"/>
    <property type="match status" value="1"/>
</dbReference>
<proteinExistence type="inferred from homology"/>
<dbReference type="InterPro" id="IPR012989">
    <property type="entry name" value="SEP_domain"/>
</dbReference>
<name>A0A0N5AR52_9BILA</name>
<dbReference type="Pfam" id="PF08059">
    <property type="entry name" value="SEP"/>
    <property type="match status" value="1"/>
</dbReference>
<dbReference type="SUPFAM" id="SSF54236">
    <property type="entry name" value="Ubiquitin-like"/>
    <property type="match status" value="1"/>
</dbReference>
<feature type="region of interest" description="Disordered" evidence="2">
    <location>
        <begin position="9"/>
        <end position="53"/>
    </location>
</feature>
<dbReference type="PROSITE" id="PS50033">
    <property type="entry name" value="UBX"/>
    <property type="match status" value="1"/>
</dbReference>
<dbReference type="Gene3D" id="3.30.420.210">
    <property type="entry name" value="SEP domain"/>
    <property type="match status" value="1"/>
</dbReference>
<evidence type="ECO:0000259" key="3">
    <source>
        <dbReference type="PROSITE" id="PS50033"/>
    </source>
</evidence>
<organism evidence="5 6">
    <name type="scientific">Syphacia muris</name>
    <dbReference type="NCBI Taxonomy" id="451379"/>
    <lineage>
        <taxon>Eukaryota</taxon>
        <taxon>Metazoa</taxon>
        <taxon>Ecdysozoa</taxon>
        <taxon>Nematoda</taxon>
        <taxon>Chromadorea</taxon>
        <taxon>Rhabditida</taxon>
        <taxon>Spirurina</taxon>
        <taxon>Oxyuridomorpha</taxon>
        <taxon>Oxyuroidea</taxon>
        <taxon>Oxyuridae</taxon>
        <taxon>Syphacia</taxon>
    </lineage>
</organism>
<dbReference type="GO" id="GO:0000045">
    <property type="term" value="P:autophagosome assembly"/>
    <property type="evidence" value="ECO:0007669"/>
    <property type="project" value="TreeGrafter"/>
</dbReference>
<dbReference type="SMART" id="SM00166">
    <property type="entry name" value="UBX"/>
    <property type="match status" value="1"/>
</dbReference>
<dbReference type="SMART" id="SM00553">
    <property type="entry name" value="SEP"/>
    <property type="match status" value="1"/>
</dbReference>
<dbReference type="Proteomes" id="UP000046393">
    <property type="component" value="Unplaced"/>
</dbReference>
<dbReference type="PANTHER" id="PTHR23333">
    <property type="entry name" value="UBX DOMAIN CONTAINING PROTEIN"/>
    <property type="match status" value="1"/>
</dbReference>
<dbReference type="WBParaSite" id="SMUV_0000718501-mRNA-1">
    <property type="protein sequence ID" value="SMUV_0000718501-mRNA-1"/>
    <property type="gene ID" value="SMUV_0000718501"/>
</dbReference>
<dbReference type="STRING" id="451379.A0A0N5AR52"/>
<dbReference type="InterPro" id="IPR029071">
    <property type="entry name" value="Ubiquitin-like_domsf"/>
</dbReference>
<accession>A0A0N5AR52</accession>
<evidence type="ECO:0000313" key="6">
    <source>
        <dbReference type="WBParaSite" id="SMUV_0000718501-mRNA-1"/>
    </source>
</evidence>
<keyword evidence="5" id="KW-1185">Reference proteome</keyword>
<feature type="domain" description="SEP" evidence="4">
    <location>
        <begin position="121"/>
        <end position="185"/>
    </location>
</feature>
<dbReference type="Pfam" id="PF00789">
    <property type="entry name" value="UBX"/>
    <property type="match status" value="1"/>
</dbReference>
<reference evidence="6" key="1">
    <citation type="submission" date="2017-02" db="UniProtKB">
        <authorList>
            <consortium name="WormBaseParasite"/>
        </authorList>
    </citation>
    <scope>IDENTIFICATION</scope>
</reference>
<dbReference type="AlphaFoldDB" id="A0A0N5AR52"/>
<evidence type="ECO:0000313" key="5">
    <source>
        <dbReference type="Proteomes" id="UP000046393"/>
    </source>
</evidence>
<dbReference type="SUPFAM" id="SSF102848">
    <property type="entry name" value="NSFL1 (p97 ATPase) cofactor p47, SEP domain"/>
    <property type="match status" value="1"/>
</dbReference>
<dbReference type="Pfam" id="PF05071">
    <property type="entry name" value="NDUFA12"/>
    <property type="match status" value="1"/>
</dbReference>
<feature type="compositionally biased region" description="Low complexity" evidence="2">
    <location>
        <begin position="108"/>
        <end position="120"/>
    </location>
</feature>
<feature type="compositionally biased region" description="Acidic residues" evidence="2">
    <location>
        <begin position="22"/>
        <end position="33"/>
    </location>
</feature>
<dbReference type="PANTHER" id="PTHR23333:SF20">
    <property type="entry name" value="NSFL1 COFACTOR P47"/>
    <property type="match status" value="1"/>
</dbReference>
<sequence>MTKVFLRVGTLDSLKKNRENNDPEDPSNDDDEQQSLYVGGGEHSGQQVLGGKSNKNDIVNNFFRVVQTQGAQLASPDDDSPNSSRSVRRPLGSGHRLGDLVRPSEMINNSDSNSDGEGSSVQHIHLRMWSNGFTLDDGPLRPYEDPSNASFLTDIMRRNTPHELLQKYRGKKIDLHIEKKDEPYSAKKVTMKPFFGQGQRLGEIEPVVCGSGKIGVKYGQDSSDTPTNKSENVDAANIEKAQAAVLLRHNEPTTQLQLRLPDGQRIVGRFNHSHTLEDVRSFVVSALPELAFKPFNFMTTYPKKVIEVETSTLSDAGLLSSMGLMKLTGLDKVVKFMRIVKQLGGWKQAMVKRYILDDTKTGIFVGEDSFGNRYYENNDYFVPRNRWVEYAVGKWLEYDATQIPPEWYRWMHHMTDTPPTKKEIKKEKFALEHMENLSLLP</sequence>
<evidence type="ECO:0000256" key="2">
    <source>
        <dbReference type="SAM" id="MobiDB-lite"/>
    </source>
</evidence>
<dbReference type="InterPro" id="IPR007763">
    <property type="entry name" value="NDUFA12"/>
</dbReference>
<dbReference type="GO" id="GO:0005634">
    <property type="term" value="C:nucleus"/>
    <property type="evidence" value="ECO:0007669"/>
    <property type="project" value="TreeGrafter"/>
</dbReference>
<evidence type="ECO:0000259" key="4">
    <source>
        <dbReference type="PROSITE" id="PS51399"/>
    </source>
</evidence>
<dbReference type="GO" id="GO:0005829">
    <property type="term" value="C:cytosol"/>
    <property type="evidence" value="ECO:0007669"/>
    <property type="project" value="TreeGrafter"/>
</dbReference>
<feature type="region of interest" description="Disordered" evidence="2">
    <location>
        <begin position="69"/>
        <end position="121"/>
    </location>
</feature>
<dbReference type="CDD" id="cd01770">
    <property type="entry name" value="UBX_UBXN2"/>
    <property type="match status" value="1"/>
</dbReference>
<dbReference type="GO" id="GO:0031468">
    <property type="term" value="P:nuclear membrane reassembly"/>
    <property type="evidence" value="ECO:0007669"/>
    <property type="project" value="TreeGrafter"/>
</dbReference>
<dbReference type="InterPro" id="IPR036241">
    <property type="entry name" value="NSFL1C_SEP_dom_sf"/>
</dbReference>
<dbReference type="GO" id="GO:0043161">
    <property type="term" value="P:proteasome-mediated ubiquitin-dependent protein catabolic process"/>
    <property type="evidence" value="ECO:0007669"/>
    <property type="project" value="TreeGrafter"/>
</dbReference>
<evidence type="ECO:0000256" key="1">
    <source>
        <dbReference type="ARBA" id="ARBA00007355"/>
    </source>
</evidence>
<dbReference type="GO" id="GO:0045271">
    <property type="term" value="C:respiratory chain complex I"/>
    <property type="evidence" value="ECO:0007669"/>
    <property type="project" value="InterPro"/>
</dbReference>
<dbReference type="GO" id="GO:0007030">
    <property type="term" value="P:Golgi organization"/>
    <property type="evidence" value="ECO:0007669"/>
    <property type="project" value="TreeGrafter"/>
</dbReference>
<dbReference type="InterPro" id="IPR001012">
    <property type="entry name" value="UBX_dom"/>
</dbReference>
<dbReference type="GO" id="GO:0061025">
    <property type="term" value="P:membrane fusion"/>
    <property type="evidence" value="ECO:0007669"/>
    <property type="project" value="TreeGrafter"/>
</dbReference>
<protein>
    <submittedName>
        <fullName evidence="6">SEP domain-containing protein</fullName>
    </submittedName>
</protein>
<comment type="similarity">
    <text evidence="1">Belongs to the complex I NDUFA12 subunit family.</text>
</comment>
<dbReference type="GO" id="GO:0043130">
    <property type="term" value="F:ubiquitin binding"/>
    <property type="evidence" value="ECO:0007669"/>
    <property type="project" value="TreeGrafter"/>
</dbReference>
<feature type="domain" description="UBX" evidence="3">
    <location>
        <begin position="249"/>
        <end position="326"/>
    </location>
</feature>